<name>A0ABS1CCJ4_9GAMM</name>
<dbReference type="PANTHER" id="PTHR48100">
    <property type="entry name" value="BROAD-SPECIFICITY PHOSPHATASE YOR283W-RELATED"/>
    <property type="match status" value="1"/>
</dbReference>
<organism evidence="1 2">
    <name type="scientific">Thiohalocapsa halophila</name>
    <dbReference type="NCBI Taxonomy" id="69359"/>
    <lineage>
        <taxon>Bacteria</taxon>
        <taxon>Pseudomonadati</taxon>
        <taxon>Pseudomonadota</taxon>
        <taxon>Gammaproteobacteria</taxon>
        <taxon>Chromatiales</taxon>
        <taxon>Chromatiaceae</taxon>
        <taxon>Thiohalocapsa</taxon>
    </lineage>
</organism>
<dbReference type="PANTHER" id="PTHR48100:SF1">
    <property type="entry name" value="HISTIDINE PHOSPHATASE FAMILY PROTEIN-RELATED"/>
    <property type="match status" value="1"/>
</dbReference>
<dbReference type="EMBL" id="NRRV01000004">
    <property type="protein sequence ID" value="MBK1629633.1"/>
    <property type="molecule type" value="Genomic_DNA"/>
</dbReference>
<accession>A0ABS1CCJ4</accession>
<dbReference type="InterPro" id="IPR029033">
    <property type="entry name" value="His_PPase_superfam"/>
</dbReference>
<dbReference type="InterPro" id="IPR050275">
    <property type="entry name" value="PGM_Phosphatase"/>
</dbReference>
<evidence type="ECO:0000313" key="1">
    <source>
        <dbReference type="EMBL" id="MBK1629633.1"/>
    </source>
</evidence>
<comment type="caution">
    <text evidence="1">The sequence shown here is derived from an EMBL/GenBank/DDBJ whole genome shotgun (WGS) entry which is preliminary data.</text>
</comment>
<dbReference type="Proteomes" id="UP000748752">
    <property type="component" value="Unassembled WGS sequence"/>
</dbReference>
<dbReference type="Gene3D" id="3.40.50.1240">
    <property type="entry name" value="Phosphoglycerate mutase-like"/>
    <property type="match status" value="1"/>
</dbReference>
<gene>
    <name evidence="1" type="ORF">CKO31_02550</name>
</gene>
<sequence>MSSAAKLSRCVDLLRHGEAAGGACFRGSRDDPLTPAGWAQLEVATAVDAAAGAWDRVLCSPAQRCAAFADVLGARLGVPVTALPALRERHFGAWEGQAAARLPAADLAAFWSDPAGFTPPGAEPLRDFRARVASGWQEVMTLTLSHRQPLVVTHGGVVRAILGEVLGLADASLLLLEVPHACRTRIRLPEPQAGGLPSLVAHGC</sequence>
<protein>
    <submittedName>
        <fullName evidence="1">Histidine phosphatase family protein</fullName>
    </submittedName>
</protein>
<dbReference type="InterPro" id="IPR013078">
    <property type="entry name" value="His_Pase_superF_clade-1"/>
</dbReference>
<reference evidence="1 2" key="1">
    <citation type="journal article" date="2020" name="Microorganisms">
        <title>Osmotic Adaptation and Compatible Solute Biosynthesis of Phototrophic Bacteria as Revealed from Genome Analyses.</title>
        <authorList>
            <person name="Imhoff J.F."/>
            <person name="Rahn T."/>
            <person name="Kunzel S."/>
            <person name="Keller A."/>
            <person name="Neulinger S.C."/>
        </authorList>
    </citation>
    <scope>NUCLEOTIDE SEQUENCE [LARGE SCALE GENOMIC DNA]</scope>
    <source>
        <strain evidence="1 2">DSM 6210</strain>
    </source>
</reference>
<dbReference type="RefSeq" id="WP_200233796.1">
    <property type="nucleotide sequence ID" value="NZ_NRRV01000004.1"/>
</dbReference>
<keyword evidence="2" id="KW-1185">Reference proteome</keyword>
<dbReference type="SMART" id="SM00855">
    <property type="entry name" value="PGAM"/>
    <property type="match status" value="1"/>
</dbReference>
<dbReference type="SUPFAM" id="SSF53254">
    <property type="entry name" value="Phosphoglycerate mutase-like"/>
    <property type="match status" value="1"/>
</dbReference>
<proteinExistence type="predicted"/>
<dbReference type="CDD" id="cd07067">
    <property type="entry name" value="HP_PGM_like"/>
    <property type="match status" value="1"/>
</dbReference>
<dbReference type="Pfam" id="PF00300">
    <property type="entry name" value="His_Phos_1"/>
    <property type="match status" value="1"/>
</dbReference>
<evidence type="ECO:0000313" key="2">
    <source>
        <dbReference type="Proteomes" id="UP000748752"/>
    </source>
</evidence>